<gene>
    <name evidence="2" type="primary">Nfu_g_1_007420</name>
</gene>
<evidence type="ECO:0000256" key="1">
    <source>
        <dbReference type="SAM" id="MobiDB-lite"/>
    </source>
</evidence>
<accession>A0A1A8CQ46</accession>
<sequence>RPREEETTSSLPEPPSIPAARAAVSSPDLQMERADGNTQVSTSTRWTADVEDIARKRAVLPQSHQRCPVKKLLTPDILQKDRILSPCPRVHADVLPGHLLVFGSTGSSHLFISTLCYTSGTINHIPVLLFAPDRQLSVTHLSTCSSSVSPSSQVVGQEITLKHDRFRSRKHTNQAQNPRRLALTGFHKAAGYMTDQPCLPAGLPMSQMMMEQDPRTLILKGFAIRVSAERNSNRLHDLRSWDAPLLVDTPIHRDGGSVLRCMDVTGV</sequence>
<protein>
    <submittedName>
        <fullName evidence="2">Uncharacterized protein</fullName>
    </submittedName>
</protein>
<evidence type="ECO:0000313" key="2">
    <source>
        <dbReference type="EMBL" id="SBP81178.1"/>
    </source>
</evidence>
<feature type="region of interest" description="Disordered" evidence="1">
    <location>
        <begin position="1"/>
        <end position="43"/>
    </location>
</feature>
<proteinExistence type="predicted"/>
<feature type="non-terminal residue" evidence="2">
    <location>
        <position position="1"/>
    </location>
</feature>
<reference evidence="2" key="1">
    <citation type="submission" date="2016-05" db="EMBL/GenBank/DDBJ databases">
        <authorList>
            <person name="Lavstsen T."/>
            <person name="Jespersen J.S."/>
        </authorList>
    </citation>
    <scope>NUCLEOTIDE SEQUENCE</scope>
    <source>
        <tissue evidence="2">Brain</tissue>
    </source>
</reference>
<dbReference type="AlphaFoldDB" id="A0A1A8CQ46"/>
<organism evidence="2">
    <name type="scientific">Nothobranchius kadleci</name>
    <name type="common">African annual killifish</name>
    <dbReference type="NCBI Taxonomy" id="1051664"/>
    <lineage>
        <taxon>Eukaryota</taxon>
        <taxon>Metazoa</taxon>
        <taxon>Chordata</taxon>
        <taxon>Craniata</taxon>
        <taxon>Vertebrata</taxon>
        <taxon>Euteleostomi</taxon>
        <taxon>Actinopterygii</taxon>
        <taxon>Neopterygii</taxon>
        <taxon>Teleostei</taxon>
        <taxon>Neoteleostei</taxon>
        <taxon>Acanthomorphata</taxon>
        <taxon>Ovalentaria</taxon>
        <taxon>Atherinomorphae</taxon>
        <taxon>Cyprinodontiformes</taxon>
        <taxon>Nothobranchiidae</taxon>
        <taxon>Nothobranchius</taxon>
    </lineage>
</organism>
<name>A0A1A8CQ46_NOTKA</name>
<reference evidence="2" key="2">
    <citation type="submission" date="2016-06" db="EMBL/GenBank/DDBJ databases">
        <title>The genome of a short-lived fish provides insights into sex chromosome evolution and the genetic control of aging.</title>
        <authorList>
            <person name="Reichwald K."/>
            <person name="Felder M."/>
            <person name="Petzold A."/>
            <person name="Koch P."/>
            <person name="Groth M."/>
            <person name="Platzer M."/>
        </authorList>
    </citation>
    <scope>NUCLEOTIDE SEQUENCE</scope>
    <source>
        <tissue evidence="2">Brain</tissue>
    </source>
</reference>
<dbReference type="EMBL" id="HADZ01017237">
    <property type="protein sequence ID" value="SBP81178.1"/>
    <property type="molecule type" value="Transcribed_RNA"/>
</dbReference>